<reference evidence="3 4" key="1">
    <citation type="submission" date="2022-06" db="EMBL/GenBank/DDBJ databases">
        <title>Rhizosaccharibacter gen. nov. sp. nov. KSS12, endophytic bacteria isolated from sugarcane.</title>
        <authorList>
            <person name="Pitiwittayakul N."/>
        </authorList>
    </citation>
    <scope>NUCLEOTIDE SEQUENCE [LARGE SCALE GENOMIC DNA]</scope>
    <source>
        <strain evidence="3 4">KSS12</strain>
    </source>
</reference>
<dbReference type="PANTHER" id="PTHR37944">
    <property type="entry name" value="PORIN B"/>
    <property type="match status" value="1"/>
</dbReference>
<evidence type="ECO:0000313" key="3">
    <source>
        <dbReference type="EMBL" id="MCQ8240013.1"/>
    </source>
</evidence>
<protein>
    <submittedName>
        <fullName evidence="3">Carbohydrate porin</fullName>
    </submittedName>
</protein>
<evidence type="ECO:0000256" key="2">
    <source>
        <dbReference type="RuleBase" id="RU363072"/>
    </source>
</evidence>
<dbReference type="Proteomes" id="UP001524547">
    <property type="component" value="Unassembled WGS sequence"/>
</dbReference>
<dbReference type="InterPro" id="IPR038673">
    <property type="entry name" value="OprB_sf"/>
</dbReference>
<proteinExistence type="inferred from homology"/>
<dbReference type="InterPro" id="IPR007049">
    <property type="entry name" value="Carb-sel_porin_OprB"/>
</dbReference>
<evidence type="ECO:0000256" key="1">
    <source>
        <dbReference type="ARBA" id="ARBA00008769"/>
    </source>
</evidence>
<dbReference type="EMBL" id="JAMZEJ010000002">
    <property type="protein sequence ID" value="MCQ8240013.1"/>
    <property type="molecule type" value="Genomic_DNA"/>
</dbReference>
<gene>
    <name evidence="3" type="ORF">NFI88_04060</name>
</gene>
<dbReference type="InterPro" id="IPR052932">
    <property type="entry name" value="OprB_Porin"/>
</dbReference>
<dbReference type="PANTHER" id="PTHR37944:SF1">
    <property type="entry name" value="PORIN B"/>
    <property type="match status" value="1"/>
</dbReference>
<dbReference type="Pfam" id="PF04966">
    <property type="entry name" value="OprB"/>
    <property type="match status" value="1"/>
</dbReference>
<dbReference type="RefSeq" id="WP_422918742.1">
    <property type="nucleotide sequence ID" value="NZ_JAMZEJ010000002.1"/>
</dbReference>
<evidence type="ECO:0000313" key="4">
    <source>
        <dbReference type="Proteomes" id="UP001524547"/>
    </source>
</evidence>
<dbReference type="Gene3D" id="2.40.160.180">
    <property type="entry name" value="Carbohydrate-selective porin OprB"/>
    <property type="match status" value="1"/>
</dbReference>
<accession>A0ABT1VWH1</accession>
<organism evidence="3 4">
    <name type="scientific">Rhizosaccharibacter radicis</name>
    <dbReference type="NCBI Taxonomy" id="2782605"/>
    <lineage>
        <taxon>Bacteria</taxon>
        <taxon>Pseudomonadati</taxon>
        <taxon>Pseudomonadota</taxon>
        <taxon>Alphaproteobacteria</taxon>
        <taxon>Acetobacterales</taxon>
        <taxon>Acetobacteraceae</taxon>
        <taxon>Rhizosaccharibacter</taxon>
    </lineage>
</organism>
<keyword evidence="4" id="KW-1185">Reference proteome</keyword>
<name>A0ABT1VWH1_9PROT</name>
<sequence>MNGIARSADTGRGQRAARLGALVGGTAALLLAGQAAAQTSLNPSQRVSTPLGSIPNKITAVPPLPQPEALLPNILGAGPWLRDHGIAVLLDNTNEFSGAFAGGVHKGASNAGQYGFETDIDWEKLAGIGGFSTHSVIVGRYGIPSSRIFGDNLNPSSEIYGAGGNVAAHLVYAYGEETLYGGRFDVAAGRIPFLNDFSASPLYCNFMNNAFCGNPKASSDNTSHSSYPDAGWAIRARVRPTAATYIQSGIYFSEDNIYQAGNGYRSGFTFDSSHISGQAFPVEAGWEPRFGPDQLPGHYKLGFAYDNNNHADQYYDVNGGAYAQTGLARLQRKGATAAWVLVDQMVLRHGPGDTNGLIVFGGYYHNDPSTATRANQYEIAAIDHGFWKARPLDGIGVAFNYMRVSGVLRRTELLQQELGLPITGNGSTFYNDSRPGIQTSTMNFEATYQIHVFRGVTFAPDFQYFIRPNAQGNLPNAALLGFKSHIELF</sequence>
<comment type="caution">
    <text evidence="3">The sequence shown here is derived from an EMBL/GenBank/DDBJ whole genome shotgun (WGS) entry which is preliminary data.</text>
</comment>
<comment type="similarity">
    <text evidence="1 2">Belongs to the OprB family.</text>
</comment>